<evidence type="ECO:0000256" key="7">
    <source>
        <dbReference type="ARBA" id="ARBA00023125"/>
    </source>
</evidence>
<feature type="domain" description="C2H2-type" evidence="13">
    <location>
        <begin position="487"/>
        <end position="514"/>
    </location>
</feature>
<dbReference type="SUPFAM" id="SSF57667">
    <property type="entry name" value="beta-beta-alpha zinc fingers"/>
    <property type="match status" value="5"/>
</dbReference>
<evidence type="ECO:0000256" key="12">
    <source>
        <dbReference type="SAM" id="MobiDB-lite"/>
    </source>
</evidence>
<name>A0ABD2VW94_9HYME</name>
<dbReference type="PROSITE" id="PS50157">
    <property type="entry name" value="ZINC_FINGER_C2H2_2"/>
    <property type="match status" value="9"/>
</dbReference>
<protein>
    <recommendedName>
        <fullName evidence="17">Protein krueppel</fullName>
    </recommendedName>
</protein>
<evidence type="ECO:0000256" key="11">
    <source>
        <dbReference type="PROSITE-ProRule" id="PRU01263"/>
    </source>
</evidence>
<dbReference type="InterPro" id="IPR012934">
    <property type="entry name" value="Znf_AD"/>
</dbReference>
<keyword evidence="5 11" id="KW-0862">Zinc</keyword>
<dbReference type="FunFam" id="3.30.160.60:FF:002343">
    <property type="entry name" value="Zinc finger protein 33A"/>
    <property type="match status" value="1"/>
</dbReference>
<feature type="compositionally biased region" description="Low complexity" evidence="12">
    <location>
        <begin position="251"/>
        <end position="265"/>
    </location>
</feature>
<feature type="domain" description="C2H2-type" evidence="13">
    <location>
        <begin position="660"/>
        <end position="680"/>
    </location>
</feature>
<comment type="caution">
    <text evidence="15">The sequence shown here is derived from an EMBL/GenBank/DDBJ whole genome shotgun (WGS) entry which is preliminary data.</text>
</comment>
<evidence type="ECO:0000256" key="2">
    <source>
        <dbReference type="ARBA" id="ARBA00022723"/>
    </source>
</evidence>
<evidence type="ECO:0000256" key="10">
    <source>
        <dbReference type="PROSITE-ProRule" id="PRU00042"/>
    </source>
</evidence>
<gene>
    <name evidence="15" type="ORF">TKK_019283</name>
</gene>
<dbReference type="SMART" id="SM00868">
    <property type="entry name" value="zf-AD"/>
    <property type="match status" value="1"/>
</dbReference>
<dbReference type="PROSITE" id="PS00028">
    <property type="entry name" value="ZINC_FINGER_C2H2_1"/>
    <property type="match status" value="7"/>
</dbReference>
<feature type="binding site" evidence="11">
    <location>
        <position position="70"/>
    </location>
    <ligand>
        <name>Zn(2+)</name>
        <dbReference type="ChEBI" id="CHEBI:29105"/>
    </ligand>
</feature>
<feature type="domain" description="C2H2-type" evidence="13">
    <location>
        <begin position="425"/>
        <end position="447"/>
    </location>
</feature>
<feature type="domain" description="C2H2-type" evidence="13">
    <location>
        <begin position="576"/>
        <end position="603"/>
    </location>
</feature>
<keyword evidence="7" id="KW-0238">DNA-binding</keyword>
<sequence>MALSDNYFAMPMNMDRVCRICLQENTNLTPIFANDPNLSNLTDLSQKIQICGGVECNQQDGLPSHICDVCIYKATVAYEFRQLSQHSDTRLRVFYNKPAKYSATDSETQTEHLQMITASGLLVEPQLSDLQKEYFPKVEESLSHSSFHNTMVTKDYTVQTQATDTGGVTMSVEDNSFDCHLNFVDQPHLHNHQNNGELPKEVVVGVEKSDTINDSQELLTVPLIDDMESNNKGVTYFTYEIAKEVVENMENPSNSMDNHSSSLSSSEHEKEETKFVVACKSEESTPFHDFDGGCAAALEKEEEKCSKSGEEKKSKQYDTSKGTDQSAELQSEHQQSSGQPQQQQQQQQQPHKCRLCVKEFGRLENFERHVCSGLQNDHRVSELENVNATTTTSTTNSFNCEDCGQKCSTLKNLKRHQLIHGERKYSCTVCKKWFFRADTLKKHAERHGHGLLDNLADENELYQSDEDSDEMKSRKCTIGDENAQGEYKCQHCEKIMATKKGLRRHVAMHKPKPEPAVCEVCSRVCASRARLLLHLRTHKPKDKPAREYLCHICSKVYPSNSSLTYHMRTHSGVKPHVCKTCGSGFTTTTSLANHMRIHTGDRPFVCHVCSAAFAVSSAFKRHLTRHTGEANYLCKTCGKAFKRLSTLKEHTYTHSGEKPYICKTCGAAYSHSGSLFAHQKRCRAASLNGGGAQFNNNAPPADNDLPVNTQDENVQSLQINHIHVSNVQSAVRALAVIGPMF</sequence>
<evidence type="ECO:0000259" key="13">
    <source>
        <dbReference type="PROSITE" id="PS50157"/>
    </source>
</evidence>
<dbReference type="SUPFAM" id="SSF57716">
    <property type="entry name" value="Glucocorticoid receptor-like (DNA-binding domain)"/>
    <property type="match status" value="1"/>
</dbReference>
<keyword evidence="8" id="KW-0804">Transcription</keyword>
<evidence type="ECO:0000256" key="6">
    <source>
        <dbReference type="ARBA" id="ARBA00023015"/>
    </source>
</evidence>
<dbReference type="InterPro" id="IPR013087">
    <property type="entry name" value="Znf_C2H2_type"/>
</dbReference>
<keyword evidence="3" id="KW-0677">Repeat</keyword>
<evidence type="ECO:0008006" key="17">
    <source>
        <dbReference type="Google" id="ProtNLM"/>
    </source>
</evidence>
<keyword evidence="16" id="KW-1185">Reference proteome</keyword>
<dbReference type="FunFam" id="3.30.160.60:FF:000710">
    <property type="entry name" value="Zinc finger protein 768"/>
    <property type="match status" value="1"/>
</dbReference>
<comment type="subcellular location">
    <subcellularLocation>
        <location evidence="1">Nucleus</location>
    </subcellularLocation>
</comment>
<dbReference type="PROSITE" id="PS51915">
    <property type="entry name" value="ZAD"/>
    <property type="match status" value="1"/>
</dbReference>
<feature type="domain" description="C2H2-type" evidence="13">
    <location>
        <begin position="516"/>
        <end position="543"/>
    </location>
</feature>
<evidence type="ECO:0000313" key="16">
    <source>
        <dbReference type="Proteomes" id="UP001627154"/>
    </source>
</evidence>
<evidence type="ECO:0000259" key="14">
    <source>
        <dbReference type="PROSITE" id="PS51915"/>
    </source>
</evidence>
<evidence type="ECO:0000313" key="15">
    <source>
        <dbReference type="EMBL" id="KAL3384873.1"/>
    </source>
</evidence>
<evidence type="ECO:0000256" key="1">
    <source>
        <dbReference type="ARBA" id="ARBA00004123"/>
    </source>
</evidence>
<reference evidence="15 16" key="1">
    <citation type="journal article" date="2024" name="bioRxiv">
        <title>A reference genome for Trichogramma kaykai: A tiny desert-dwelling parasitoid wasp with competing sex-ratio distorters.</title>
        <authorList>
            <person name="Culotta J."/>
            <person name="Lindsey A.R."/>
        </authorList>
    </citation>
    <scope>NUCLEOTIDE SEQUENCE [LARGE SCALE GENOMIC DNA]</scope>
    <source>
        <strain evidence="15 16">KSX58</strain>
    </source>
</reference>
<feature type="compositionally biased region" description="Polar residues" evidence="12">
    <location>
        <begin position="319"/>
        <end position="329"/>
    </location>
</feature>
<feature type="compositionally biased region" description="Low complexity" evidence="12">
    <location>
        <begin position="332"/>
        <end position="348"/>
    </location>
</feature>
<dbReference type="GO" id="GO:0005634">
    <property type="term" value="C:nucleus"/>
    <property type="evidence" value="ECO:0007669"/>
    <property type="project" value="UniProtKB-SubCell"/>
</dbReference>
<feature type="binding site" evidence="11">
    <location>
        <position position="21"/>
    </location>
    <ligand>
        <name>Zn(2+)</name>
        <dbReference type="ChEBI" id="CHEBI:29105"/>
    </ligand>
</feature>
<evidence type="ECO:0000256" key="5">
    <source>
        <dbReference type="ARBA" id="ARBA00022833"/>
    </source>
</evidence>
<dbReference type="SMART" id="SM00355">
    <property type="entry name" value="ZnF_C2H2"/>
    <property type="match status" value="10"/>
</dbReference>
<evidence type="ECO:0000256" key="4">
    <source>
        <dbReference type="ARBA" id="ARBA00022771"/>
    </source>
</evidence>
<keyword evidence="4 10" id="KW-0863">Zinc-finger</keyword>
<keyword evidence="9" id="KW-0539">Nucleus</keyword>
<feature type="binding site" evidence="11">
    <location>
        <position position="18"/>
    </location>
    <ligand>
        <name>Zn(2+)</name>
        <dbReference type="ChEBI" id="CHEBI:29105"/>
    </ligand>
</feature>
<dbReference type="InterPro" id="IPR036236">
    <property type="entry name" value="Znf_C2H2_sf"/>
</dbReference>
<dbReference type="InterPro" id="IPR050888">
    <property type="entry name" value="ZnF_C2H2-type_TF"/>
</dbReference>
<organism evidence="15 16">
    <name type="scientific">Trichogramma kaykai</name>
    <dbReference type="NCBI Taxonomy" id="54128"/>
    <lineage>
        <taxon>Eukaryota</taxon>
        <taxon>Metazoa</taxon>
        <taxon>Ecdysozoa</taxon>
        <taxon>Arthropoda</taxon>
        <taxon>Hexapoda</taxon>
        <taxon>Insecta</taxon>
        <taxon>Pterygota</taxon>
        <taxon>Neoptera</taxon>
        <taxon>Endopterygota</taxon>
        <taxon>Hymenoptera</taxon>
        <taxon>Apocrita</taxon>
        <taxon>Proctotrupomorpha</taxon>
        <taxon>Chalcidoidea</taxon>
        <taxon>Trichogrammatidae</taxon>
        <taxon>Trichogramma</taxon>
    </lineage>
</organism>
<evidence type="ECO:0000256" key="9">
    <source>
        <dbReference type="ARBA" id="ARBA00023242"/>
    </source>
</evidence>
<dbReference type="GO" id="GO:0006355">
    <property type="term" value="P:regulation of DNA-templated transcription"/>
    <property type="evidence" value="ECO:0007669"/>
    <property type="project" value="UniProtKB-ARBA"/>
</dbReference>
<dbReference type="EMBL" id="JBJJXI010000166">
    <property type="protein sequence ID" value="KAL3384873.1"/>
    <property type="molecule type" value="Genomic_DNA"/>
</dbReference>
<proteinExistence type="predicted"/>
<feature type="domain" description="C2H2-type" evidence="13">
    <location>
        <begin position="548"/>
        <end position="575"/>
    </location>
</feature>
<dbReference type="PANTHER" id="PTHR24406">
    <property type="entry name" value="TRANSCRIPTIONAL REPRESSOR CTCFL-RELATED"/>
    <property type="match status" value="1"/>
</dbReference>
<dbReference type="Pfam" id="PF00096">
    <property type="entry name" value="zf-C2H2"/>
    <property type="match status" value="6"/>
</dbReference>
<dbReference type="FunFam" id="3.30.160.60:FF:000744">
    <property type="entry name" value="zinc finger E-box-binding homeobox 1"/>
    <property type="match status" value="1"/>
</dbReference>
<dbReference type="Pfam" id="PF07776">
    <property type="entry name" value="zf-AD"/>
    <property type="match status" value="1"/>
</dbReference>
<keyword evidence="2 11" id="KW-0479">Metal-binding</keyword>
<dbReference type="Gene3D" id="3.40.1800.20">
    <property type="match status" value="1"/>
</dbReference>
<feature type="domain" description="C2H2-type" evidence="13">
    <location>
        <begin position="632"/>
        <end position="659"/>
    </location>
</feature>
<dbReference type="Gene3D" id="3.30.160.60">
    <property type="entry name" value="Classic Zinc Finger"/>
    <property type="match status" value="7"/>
</dbReference>
<dbReference type="GO" id="GO:0008270">
    <property type="term" value="F:zinc ion binding"/>
    <property type="evidence" value="ECO:0007669"/>
    <property type="project" value="UniProtKB-UniRule"/>
</dbReference>
<feature type="domain" description="C2H2-type" evidence="13">
    <location>
        <begin position="398"/>
        <end position="425"/>
    </location>
</feature>
<evidence type="ECO:0000256" key="8">
    <source>
        <dbReference type="ARBA" id="ARBA00023163"/>
    </source>
</evidence>
<feature type="domain" description="C2H2-type" evidence="13">
    <location>
        <begin position="604"/>
        <end position="631"/>
    </location>
</feature>
<dbReference type="GO" id="GO:0003677">
    <property type="term" value="F:DNA binding"/>
    <property type="evidence" value="ECO:0007669"/>
    <property type="project" value="UniProtKB-KW"/>
</dbReference>
<dbReference type="AlphaFoldDB" id="A0ABD2VW94"/>
<feature type="domain" description="ZAD" evidence="14">
    <location>
        <begin position="16"/>
        <end position="94"/>
    </location>
</feature>
<feature type="region of interest" description="Disordered" evidence="12">
    <location>
        <begin position="250"/>
        <end position="269"/>
    </location>
</feature>
<feature type="compositionally biased region" description="Basic and acidic residues" evidence="12">
    <location>
        <begin position="303"/>
        <end position="318"/>
    </location>
</feature>
<keyword evidence="6" id="KW-0805">Transcription regulation</keyword>
<evidence type="ECO:0000256" key="3">
    <source>
        <dbReference type="ARBA" id="ARBA00022737"/>
    </source>
</evidence>
<feature type="binding site" evidence="11">
    <location>
        <position position="67"/>
    </location>
    <ligand>
        <name>Zn(2+)</name>
        <dbReference type="ChEBI" id="CHEBI:29105"/>
    </ligand>
</feature>
<dbReference type="Proteomes" id="UP001627154">
    <property type="component" value="Unassembled WGS sequence"/>
</dbReference>
<dbReference type="FunFam" id="3.30.160.60:FF:000325">
    <property type="entry name" value="ZFP90 zinc finger protein"/>
    <property type="match status" value="1"/>
</dbReference>
<feature type="region of interest" description="Disordered" evidence="12">
    <location>
        <begin position="303"/>
        <end position="348"/>
    </location>
</feature>
<accession>A0ABD2VW94</accession>